<gene>
    <name evidence="1" type="ORF">CIT26_16415</name>
</gene>
<accession>A0A271LK72</accession>
<comment type="caution">
    <text evidence="1">The sequence shown here is derived from an EMBL/GenBank/DDBJ whole genome shotgun (WGS) entry which is preliminary data.</text>
</comment>
<organism evidence="1 2">
    <name type="scientific">Mesorhizobium temperatum</name>
    <dbReference type="NCBI Taxonomy" id="241416"/>
    <lineage>
        <taxon>Bacteria</taxon>
        <taxon>Pseudomonadati</taxon>
        <taxon>Pseudomonadota</taxon>
        <taxon>Alphaproteobacteria</taxon>
        <taxon>Hyphomicrobiales</taxon>
        <taxon>Phyllobacteriaceae</taxon>
        <taxon>Mesorhizobium</taxon>
    </lineage>
</organism>
<dbReference type="Pfam" id="PF02566">
    <property type="entry name" value="OsmC"/>
    <property type="match status" value="1"/>
</dbReference>
<dbReference type="OrthoDB" id="9795405at2"/>
<dbReference type="InterPro" id="IPR036102">
    <property type="entry name" value="OsmC/Ohrsf"/>
</dbReference>
<dbReference type="InterPro" id="IPR003718">
    <property type="entry name" value="OsmC/Ohr_fam"/>
</dbReference>
<dbReference type="Proteomes" id="UP000216442">
    <property type="component" value="Unassembled WGS sequence"/>
</dbReference>
<name>A0A271LK72_9HYPH</name>
<reference evidence="1 2" key="1">
    <citation type="submission" date="2017-08" db="EMBL/GenBank/DDBJ databases">
        <title>Mesorhizobium wenxinae sp. nov., a novel rhizobial species isolated from root nodules of chickpea (Cicer arietinum L.).</title>
        <authorList>
            <person name="Zhang J."/>
        </authorList>
    </citation>
    <scope>NUCLEOTIDE SEQUENCE [LARGE SCALE GENOMIC DNA]</scope>
    <source>
        <strain evidence="1 2">SDW018</strain>
    </source>
</reference>
<evidence type="ECO:0000313" key="2">
    <source>
        <dbReference type="Proteomes" id="UP000216442"/>
    </source>
</evidence>
<dbReference type="Gene3D" id="3.30.300.20">
    <property type="match status" value="1"/>
</dbReference>
<dbReference type="RefSeq" id="WP_095493556.1">
    <property type="nucleotide sequence ID" value="NZ_NPKJ01000048.1"/>
</dbReference>
<evidence type="ECO:0000313" key="1">
    <source>
        <dbReference type="EMBL" id="PAQ08513.1"/>
    </source>
</evidence>
<dbReference type="InterPro" id="IPR052707">
    <property type="entry name" value="OsmC_Ohr_Peroxiredoxin"/>
</dbReference>
<dbReference type="EMBL" id="NPKJ01000048">
    <property type="protein sequence ID" value="PAQ08513.1"/>
    <property type="molecule type" value="Genomic_DNA"/>
</dbReference>
<proteinExistence type="predicted"/>
<protein>
    <submittedName>
        <fullName evidence="1">Peroxiredoxin</fullName>
    </submittedName>
</protein>
<sequence length="151" mass="16718">MSKHLAELRWKPGPGDDFLSGRYSRVHEFHFDGGAVVSASASPTVVPAPFSDAKNVDPEELFVASLSSCHMLWFLDFAKRAKLNVRSYHDEAEGLMAKNAEGRTAITHVTLRPLVECDADVAMIESIHHKAHDACFIANSVRTEVVVEPRF</sequence>
<dbReference type="PANTHER" id="PTHR42830">
    <property type="entry name" value="OSMOTICALLY INDUCIBLE FAMILY PROTEIN"/>
    <property type="match status" value="1"/>
</dbReference>
<dbReference type="PANTHER" id="PTHR42830:SF2">
    <property type="entry name" value="OSMC_OHR FAMILY PROTEIN"/>
    <property type="match status" value="1"/>
</dbReference>
<dbReference type="AlphaFoldDB" id="A0A271LK72"/>
<dbReference type="InterPro" id="IPR015946">
    <property type="entry name" value="KH_dom-like_a/b"/>
</dbReference>
<dbReference type="SUPFAM" id="SSF82784">
    <property type="entry name" value="OsmC-like"/>
    <property type="match status" value="1"/>
</dbReference>
<keyword evidence="2" id="KW-1185">Reference proteome</keyword>